<dbReference type="AlphaFoldDB" id="A0A7W6HGU7"/>
<proteinExistence type="predicted"/>
<feature type="transmembrane region" description="Helical" evidence="1">
    <location>
        <begin position="64"/>
        <end position="83"/>
    </location>
</feature>
<accession>A0A7W6HGU7</accession>
<feature type="transmembrane region" description="Helical" evidence="1">
    <location>
        <begin position="95"/>
        <end position="116"/>
    </location>
</feature>
<reference evidence="3 4" key="1">
    <citation type="submission" date="2020-08" db="EMBL/GenBank/DDBJ databases">
        <title>Genomic Encyclopedia of Type Strains, Phase IV (KMG-IV): sequencing the most valuable type-strain genomes for metagenomic binning, comparative biology and taxonomic classification.</title>
        <authorList>
            <person name="Goeker M."/>
        </authorList>
    </citation>
    <scope>NUCLEOTIDE SEQUENCE [LARGE SCALE GENOMIC DNA]</scope>
    <source>
        <strain evidence="3 4">DSM 103570</strain>
    </source>
</reference>
<feature type="signal peptide" evidence="2">
    <location>
        <begin position="1"/>
        <end position="23"/>
    </location>
</feature>
<sequence length="132" mass="12976">MAALLVLFAGLFGAAGVAGAALAAHGGDVRLVATAAAIALVHAPALLGLAALRPFLGRWADAGGLVMIVGTLLFSGDLAARVVLGDRLFANAAPIGGGLLIAAWSIVALSGLVQALRTGRTGDGRGADDERL</sequence>
<evidence type="ECO:0000256" key="2">
    <source>
        <dbReference type="SAM" id="SignalP"/>
    </source>
</evidence>
<protein>
    <submittedName>
        <fullName evidence="3">Uncharacterized membrane protein YgdD (TMEM256/DUF423 family)</fullName>
    </submittedName>
</protein>
<gene>
    <name evidence="3" type="ORF">GGR03_004089</name>
</gene>
<feature type="chain" id="PRO_5030594573" evidence="2">
    <location>
        <begin position="24"/>
        <end position="132"/>
    </location>
</feature>
<dbReference type="Proteomes" id="UP000588647">
    <property type="component" value="Unassembled WGS sequence"/>
</dbReference>
<organism evidence="3 4">
    <name type="scientific">Aurantimonas endophytica</name>
    <dbReference type="NCBI Taxonomy" id="1522175"/>
    <lineage>
        <taxon>Bacteria</taxon>
        <taxon>Pseudomonadati</taxon>
        <taxon>Pseudomonadota</taxon>
        <taxon>Alphaproteobacteria</taxon>
        <taxon>Hyphomicrobiales</taxon>
        <taxon>Aurantimonadaceae</taxon>
        <taxon>Aurantimonas</taxon>
    </lineage>
</organism>
<evidence type="ECO:0000313" key="4">
    <source>
        <dbReference type="Proteomes" id="UP000588647"/>
    </source>
</evidence>
<feature type="transmembrane region" description="Helical" evidence="1">
    <location>
        <begin position="33"/>
        <end position="52"/>
    </location>
</feature>
<keyword evidence="1" id="KW-0812">Transmembrane</keyword>
<keyword evidence="1" id="KW-0472">Membrane</keyword>
<keyword evidence="2" id="KW-0732">Signal</keyword>
<comment type="caution">
    <text evidence="3">The sequence shown here is derived from an EMBL/GenBank/DDBJ whole genome shotgun (WGS) entry which is preliminary data.</text>
</comment>
<dbReference type="RefSeq" id="WP_183210551.1">
    <property type="nucleotide sequence ID" value="NZ_JAAAMM010000005.1"/>
</dbReference>
<dbReference type="EMBL" id="JACIEM010000005">
    <property type="protein sequence ID" value="MBB4004994.1"/>
    <property type="molecule type" value="Genomic_DNA"/>
</dbReference>
<keyword evidence="1" id="KW-1133">Transmembrane helix</keyword>
<keyword evidence="4" id="KW-1185">Reference proteome</keyword>
<evidence type="ECO:0000313" key="3">
    <source>
        <dbReference type="EMBL" id="MBB4004994.1"/>
    </source>
</evidence>
<dbReference type="InterPro" id="IPR006696">
    <property type="entry name" value="DUF423"/>
</dbReference>
<evidence type="ECO:0000256" key="1">
    <source>
        <dbReference type="SAM" id="Phobius"/>
    </source>
</evidence>
<dbReference type="Pfam" id="PF04241">
    <property type="entry name" value="DUF423"/>
    <property type="match status" value="1"/>
</dbReference>
<name>A0A7W6HGU7_9HYPH</name>